<reference evidence="2 3" key="1">
    <citation type="journal article" date="2016" name="Mol. Biol. Evol.">
        <title>Comparative Genomics of Early-Diverging Mushroom-Forming Fungi Provides Insights into the Origins of Lignocellulose Decay Capabilities.</title>
        <authorList>
            <person name="Nagy L.G."/>
            <person name="Riley R."/>
            <person name="Tritt A."/>
            <person name="Adam C."/>
            <person name="Daum C."/>
            <person name="Floudas D."/>
            <person name="Sun H."/>
            <person name="Yadav J.S."/>
            <person name="Pangilinan J."/>
            <person name="Larsson K.H."/>
            <person name="Matsuura K."/>
            <person name="Barry K."/>
            <person name="Labutti K."/>
            <person name="Kuo R."/>
            <person name="Ohm R.A."/>
            <person name="Bhattacharya S.S."/>
            <person name="Shirouzu T."/>
            <person name="Yoshinaga Y."/>
            <person name="Martin F.M."/>
            <person name="Grigoriev I.V."/>
            <person name="Hibbett D.S."/>
        </authorList>
    </citation>
    <scope>NUCLEOTIDE SEQUENCE [LARGE SCALE GENOMIC DNA]</scope>
    <source>
        <strain evidence="2 3">L-15889</strain>
    </source>
</reference>
<dbReference type="OrthoDB" id="2800927at2759"/>
<sequence length="229" mass="24870">MYIPPPVALVFAKGHEVLFLPQTIVGVYEKRHVGLVGSRDALDFPVAWRSFVHTAKDERLTSGLLGTTYVAFVFGCLQTSSLTPDAFTTFLGITCIVATVFSIIYHEVYHLCIPYKSDPCQGLAWVNASKKIPYFSWKSVPKLLTVPVAHLAWATITLIIFTLAEAWIGLGDGSSVTPPSGVKVILSVLITVEILMGLVQASYIIPAFLELGRASGYECAYNGQSGEVV</sequence>
<dbReference type="Proteomes" id="UP000076727">
    <property type="component" value="Unassembled WGS sequence"/>
</dbReference>
<name>A0A165U136_9APHY</name>
<feature type="transmembrane region" description="Helical" evidence="1">
    <location>
        <begin position="86"/>
        <end position="106"/>
    </location>
</feature>
<keyword evidence="1" id="KW-0472">Membrane</keyword>
<keyword evidence="1" id="KW-0812">Transmembrane</keyword>
<feature type="transmembrane region" description="Helical" evidence="1">
    <location>
        <begin position="184"/>
        <end position="205"/>
    </location>
</feature>
<organism evidence="2 3">
    <name type="scientific">Daedalea quercina L-15889</name>
    <dbReference type="NCBI Taxonomy" id="1314783"/>
    <lineage>
        <taxon>Eukaryota</taxon>
        <taxon>Fungi</taxon>
        <taxon>Dikarya</taxon>
        <taxon>Basidiomycota</taxon>
        <taxon>Agaricomycotina</taxon>
        <taxon>Agaricomycetes</taxon>
        <taxon>Polyporales</taxon>
        <taxon>Fomitopsis</taxon>
    </lineage>
</organism>
<protein>
    <submittedName>
        <fullName evidence="2">Uncharacterized protein</fullName>
    </submittedName>
</protein>
<evidence type="ECO:0000256" key="1">
    <source>
        <dbReference type="SAM" id="Phobius"/>
    </source>
</evidence>
<evidence type="ECO:0000313" key="2">
    <source>
        <dbReference type="EMBL" id="KZT74242.1"/>
    </source>
</evidence>
<feature type="transmembrane region" description="Helical" evidence="1">
    <location>
        <begin position="143"/>
        <end position="164"/>
    </location>
</feature>
<accession>A0A165U136</accession>
<keyword evidence="3" id="KW-1185">Reference proteome</keyword>
<keyword evidence="1" id="KW-1133">Transmembrane helix</keyword>
<proteinExistence type="predicted"/>
<dbReference type="AlphaFoldDB" id="A0A165U136"/>
<evidence type="ECO:0000313" key="3">
    <source>
        <dbReference type="Proteomes" id="UP000076727"/>
    </source>
</evidence>
<feature type="transmembrane region" description="Helical" evidence="1">
    <location>
        <begin position="60"/>
        <end position="80"/>
    </location>
</feature>
<gene>
    <name evidence="2" type="ORF">DAEQUDRAFT_754162</name>
</gene>
<dbReference type="EMBL" id="KV429034">
    <property type="protein sequence ID" value="KZT74242.1"/>
    <property type="molecule type" value="Genomic_DNA"/>
</dbReference>